<evidence type="ECO:0000313" key="17">
    <source>
        <dbReference type="Proteomes" id="UP000067523"/>
    </source>
</evidence>
<dbReference type="Gene3D" id="1.10.340.30">
    <property type="entry name" value="Hypothetical protein, domain 2"/>
    <property type="match status" value="1"/>
</dbReference>
<evidence type="ECO:0000256" key="11">
    <source>
        <dbReference type="ARBA" id="ARBA00023014"/>
    </source>
</evidence>
<comment type="cofactor">
    <cofactor evidence="14">
        <name>[4Fe-4S] cluster</name>
        <dbReference type="ChEBI" id="CHEBI:49883"/>
    </cofactor>
    <text evidence="14">Binds 1 [4Fe-4S] cluster.</text>
</comment>
<name>A0A0U2VDN0_9ENTE</name>
<dbReference type="PANTHER" id="PTHR42944">
    <property type="entry name" value="ADENINE DNA GLYCOSYLASE"/>
    <property type="match status" value="1"/>
</dbReference>
<keyword evidence="17" id="KW-1185">Reference proteome</keyword>
<keyword evidence="13 14" id="KW-0326">Glycosidase</keyword>
<dbReference type="GO" id="GO:0006298">
    <property type="term" value="P:mismatch repair"/>
    <property type="evidence" value="ECO:0007669"/>
    <property type="project" value="TreeGrafter"/>
</dbReference>
<dbReference type="InterPro" id="IPR005760">
    <property type="entry name" value="A/G_AdeGlyc_MutY"/>
</dbReference>
<evidence type="ECO:0000256" key="8">
    <source>
        <dbReference type="ARBA" id="ARBA00022763"/>
    </source>
</evidence>
<evidence type="ECO:0000256" key="14">
    <source>
        <dbReference type="RuleBase" id="RU365096"/>
    </source>
</evidence>
<dbReference type="InterPro" id="IPR044298">
    <property type="entry name" value="MIG/MutY"/>
</dbReference>
<sequence>MKNEKYWETWSATELQAFQEEFINWYEKEKRNLPWRVNLDPYRIWISEIMLQQTRVDTVIDYYYRFMEWFPTIKDLAEAPDDRLLKAWEGLGYYSRARNLKVAAQQIMTEFDGQMPQTIEEIRQLKGIGPYTAGAIGSIAFQIPEPAIDGNVMRVVSRLFEISDDIAKPSSRKVFEEAMYRIIDQKRPGDFNQAMMDLGSGICTPTSPKCEECPIQSYCLSYKNNTMTNFPVKSKKMKPKDVYYIGGIIENNQQEFLLEQRDPKGLLANMWLFPIEEVSKEHFEFLQKMWVKEDQQLSLNFEEPLLVAEENSEIFEDYSQVVWQKRTLGEVTHIFSHLKWHILVFYGRQTGLTVKNENQAWATKETFSNYVFPKPQQKMLDLYKKEFRKKE</sequence>
<dbReference type="InterPro" id="IPR015797">
    <property type="entry name" value="NUDIX_hydrolase-like_dom_sf"/>
</dbReference>
<dbReference type="InterPro" id="IPR011257">
    <property type="entry name" value="DNA_glycosylase"/>
</dbReference>
<dbReference type="GO" id="GO:0006284">
    <property type="term" value="P:base-excision repair"/>
    <property type="evidence" value="ECO:0007669"/>
    <property type="project" value="UniProtKB-UniRule"/>
</dbReference>
<dbReference type="InterPro" id="IPR029119">
    <property type="entry name" value="MutY_C"/>
</dbReference>
<evidence type="ECO:0000256" key="13">
    <source>
        <dbReference type="ARBA" id="ARBA00023295"/>
    </source>
</evidence>
<evidence type="ECO:0000256" key="10">
    <source>
        <dbReference type="ARBA" id="ARBA00023004"/>
    </source>
</evidence>
<dbReference type="GO" id="GO:0032357">
    <property type="term" value="F:oxidized purine DNA binding"/>
    <property type="evidence" value="ECO:0007669"/>
    <property type="project" value="TreeGrafter"/>
</dbReference>
<evidence type="ECO:0000259" key="15">
    <source>
        <dbReference type="SMART" id="SM00478"/>
    </source>
</evidence>
<keyword evidence="9" id="KW-0378">Hydrolase</keyword>
<dbReference type="InterPro" id="IPR004035">
    <property type="entry name" value="Endouclease-III_FeS-bd_BS"/>
</dbReference>
<dbReference type="Proteomes" id="UP000067523">
    <property type="component" value="Chromosome"/>
</dbReference>
<dbReference type="EMBL" id="CP013655">
    <property type="protein sequence ID" value="ALS35707.1"/>
    <property type="molecule type" value="Genomic_DNA"/>
</dbReference>
<protein>
    <recommendedName>
        <fullName evidence="5 14">Adenine DNA glycosylase</fullName>
        <ecNumber evidence="4 14">3.2.2.31</ecNumber>
    </recommendedName>
</protein>
<comment type="catalytic activity">
    <reaction evidence="1 14">
        <text>Hydrolyzes free adenine bases from 7,8-dihydro-8-oxoguanine:adenine mismatched double-stranded DNA, leaving an apurinic site.</text>
        <dbReference type="EC" id="3.2.2.31"/>
    </reaction>
</comment>
<evidence type="ECO:0000256" key="12">
    <source>
        <dbReference type="ARBA" id="ARBA00023204"/>
    </source>
</evidence>
<keyword evidence="12" id="KW-0234">DNA repair</keyword>
<evidence type="ECO:0000256" key="6">
    <source>
        <dbReference type="ARBA" id="ARBA00022485"/>
    </source>
</evidence>
<dbReference type="NCBIfam" id="TIGR01084">
    <property type="entry name" value="mutY"/>
    <property type="match status" value="1"/>
</dbReference>
<comment type="similarity">
    <text evidence="3 14">Belongs to the Nth/MutY family.</text>
</comment>
<dbReference type="SMART" id="SM00478">
    <property type="entry name" value="ENDO3c"/>
    <property type="match status" value="1"/>
</dbReference>
<dbReference type="KEGG" id="erx:ATZ35_00600"/>
<dbReference type="GO" id="GO:0000701">
    <property type="term" value="F:purine-specific mismatch base pair DNA N-glycosylase activity"/>
    <property type="evidence" value="ECO:0007669"/>
    <property type="project" value="UniProtKB-EC"/>
</dbReference>
<dbReference type="Pfam" id="PF10576">
    <property type="entry name" value="EndIII_4Fe-2S"/>
    <property type="match status" value="1"/>
</dbReference>
<dbReference type="GO" id="GO:0051539">
    <property type="term" value="F:4 iron, 4 sulfur cluster binding"/>
    <property type="evidence" value="ECO:0007669"/>
    <property type="project" value="UniProtKB-UniRule"/>
</dbReference>
<evidence type="ECO:0000256" key="4">
    <source>
        <dbReference type="ARBA" id="ARBA00012045"/>
    </source>
</evidence>
<dbReference type="CDD" id="cd00056">
    <property type="entry name" value="ENDO3c"/>
    <property type="match status" value="1"/>
</dbReference>
<dbReference type="GO" id="GO:0035485">
    <property type="term" value="F:adenine/guanine mispair binding"/>
    <property type="evidence" value="ECO:0007669"/>
    <property type="project" value="TreeGrafter"/>
</dbReference>
<dbReference type="InterPro" id="IPR023170">
    <property type="entry name" value="HhH_base_excis_C"/>
</dbReference>
<dbReference type="Gene3D" id="3.90.79.10">
    <property type="entry name" value="Nucleoside Triphosphate Pyrophosphohydrolase"/>
    <property type="match status" value="1"/>
</dbReference>
<dbReference type="GO" id="GO:0046872">
    <property type="term" value="F:metal ion binding"/>
    <property type="evidence" value="ECO:0007669"/>
    <property type="project" value="UniProtKB-UniRule"/>
</dbReference>
<evidence type="ECO:0000256" key="7">
    <source>
        <dbReference type="ARBA" id="ARBA00022723"/>
    </source>
</evidence>
<dbReference type="STRING" id="118060.ATZ35_00600"/>
<reference evidence="17" key="1">
    <citation type="submission" date="2015-12" db="EMBL/GenBank/DDBJ databases">
        <authorList>
            <person name="Lauer A."/>
            <person name="Humrighouse B."/>
            <person name="Loparev V."/>
            <person name="Shewmaker P.L."/>
            <person name="Whitney A.M."/>
            <person name="McLaughlin R.W."/>
        </authorList>
    </citation>
    <scope>NUCLEOTIDE SEQUENCE [LARGE SCALE GENOMIC DNA]</scope>
    <source>
        <strain evidence="17">LMG 26678</strain>
    </source>
</reference>
<dbReference type="SUPFAM" id="SSF55811">
    <property type="entry name" value="Nudix"/>
    <property type="match status" value="1"/>
</dbReference>
<dbReference type="FunFam" id="1.10.340.30:FF:000002">
    <property type="entry name" value="Adenine DNA glycosylase"/>
    <property type="match status" value="1"/>
</dbReference>
<dbReference type="RefSeq" id="WP_208928436.1">
    <property type="nucleotide sequence ID" value="NZ_CP013655.1"/>
</dbReference>
<keyword evidence="6" id="KW-0004">4Fe-4S</keyword>
<dbReference type="AlphaFoldDB" id="A0A0U2VDN0"/>
<dbReference type="InterPro" id="IPR003651">
    <property type="entry name" value="Endonuclease3_FeS-loop_motif"/>
</dbReference>
<dbReference type="Gene3D" id="1.10.1670.10">
    <property type="entry name" value="Helix-hairpin-Helix base-excision DNA repair enzymes (C-terminal)"/>
    <property type="match status" value="1"/>
</dbReference>
<organism evidence="16 17">
    <name type="scientific">Enterococcus rotai</name>
    <dbReference type="NCBI Taxonomy" id="118060"/>
    <lineage>
        <taxon>Bacteria</taxon>
        <taxon>Bacillati</taxon>
        <taxon>Bacillota</taxon>
        <taxon>Bacilli</taxon>
        <taxon>Lactobacillales</taxon>
        <taxon>Enterococcaceae</taxon>
        <taxon>Enterococcus</taxon>
    </lineage>
</organism>
<evidence type="ECO:0000256" key="2">
    <source>
        <dbReference type="ARBA" id="ARBA00002933"/>
    </source>
</evidence>
<dbReference type="EC" id="3.2.2.31" evidence="4 14"/>
<accession>A0A0U2VDN0</accession>
<dbReference type="PANTHER" id="PTHR42944:SF1">
    <property type="entry name" value="ADENINE DNA GLYCOSYLASE"/>
    <property type="match status" value="1"/>
</dbReference>
<evidence type="ECO:0000256" key="5">
    <source>
        <dbReference type="ARBA" id="ARBA00022023"/>
    </source>
</evidence>
<evidence type="ECO:0000313" key="16">
    <source>
        <dbReference type="EMBL" id="ALS35707.1"/>
    </source>
</evidence>
<dbReference type="GO" id="GO:0034039">
    <property type="term" value="F:8-oxo-7,8-dihydroguanine DNA N-glycosylase activity"/>
    <property type="evidence" value="ECO:0007669"/>
    <property type="project" value="TreeGrafter"/>
</dbReference>
<feature type="domain" description="HhH-GPD" evidence="15">
    <location>
        <begin position="50"/>
        <end position="201"/>
    </location>
</feature>
<dbReference type="InterPro" id="IPR003265">
    <property type="entry name" value="HhH-GPD_domain"/>
</dbReference>
<dbReference type="PROSITE" id="PS00764">
    <property type="entry name" value="ENDONUCLEASE_III_1"/>
    <property type="match status" value="1"/>
</dbReference>
<dbReference type="SMART" id="SM00525">
    <property type="entry name" value="FES"/>
    <property type="match status" value="1"/>
</dbReference>
<dbReference type="Pfam" id="PF00633">
    <property type="entry name" value="HHH"/>
    <property type="match status" value="1"/>
</dbReference>
<dbReference type="Pfam" id="PF00730">
    <property type="entry name" value="HhH-GPD"/>
    <property type="match status" value="1"/>
</dbReference>
<keyword evidence="8 14" id="KW-0227">DNA damage</keyword>
<evidence type="ECO:0000256" key="1">
    <source>
        <dbReference type="ARBA" id="ARBA00000843"/>
    </source>
</evidence>
<proteinExistence type="inferred from homology"/>
<keyword evidence="7" id="KW-0479">Metal-binding</keyword>
<keyword evidence="11" id="KW-0411">Iron-sulfur</keyword>
<evidence type="ECO:0000256" key="9">
    <source>
        <dbReference type="ARBA" id="ARBA00022801"/>
    </source>
</evidence>
<dbReference type="FunFam" id="1.10.1670.10:FF:000002">
    <property type="entry name" value="Adenine DNA glycosylase"/>
    <property type="match status" value="1"/>
</dbReference>
<dbReference type="InterPro" id="IPR000445">
    <property type="entry name" value="HhH_motif"/>
</dbReference>
<evidence type="ECO:0000256" key="3">
    <source>
        <dbReference type="ARBA" id="ARBA00008343"/>
    </source>
</evidence>
<dbReference type="Pfam" id="PF14815">
    <property type="entry name" value="NUDIX_4"/>
    <property type="match status" value="1"/>
</dbReference>
<dbReference type="SUPFAM" id="SSF48150">
    <property type="entry name" value="DNA-glycosylase"/>
    <property type="match status" value="1"/>
</dbReference>
<comment type="function">
    <text evidence="2">Adenine glycosylase active on G-A mispairs. MutY also corrects error-prone DNA synthesis past GO lesions which are due to the oxidatively damaged form of guanine: 7,8-dihydro-8-oxoguanine (8-oxo-dGTP).</text>
</comment>
<dbReference type="CDD" id="cd03431">
    <property type="entry name" value="NUDIX_DNA_Glycosylase_C-MutY"/>
    <property type="match status" value="1"/>
</dbReference>
<keyword evidence="10 14" id="KW-0408">Iron</keyword>
<gene>
    <name evidence="16" type="ORF">ATZ35_00600</name>
</gene>